<dbReference type="Gene3D" id="1.10.10.820">
    <property type="match status" value="1"/>
</dbReference>
<evidence type="ECO:0000256" key="3">
    <source>
        <dbReference type="ARBA" id="ARBA00023123"/>
    </source>
</evidence>
<feature type="binding site" evidence="6">
    <location>
        <begin position="26"/>
        <end position="33"/>
    </location>
    <ligand>
        <name>ATP</name>
        <dbReference type="ChEBI" id="CHEBI:30616"/>
    </ligand>
</feature>
<keyword evidence="9" id="KW-1185">Reference proteome</keyword>
<dbReference type="Gene3D" id="1.20.120.720">
    <property type="entry name" value="Myosin VI head, motor domain, U50 subdomain"/>
    <property type="match status" value="1"/>
</dbReference>
<organism evidence="10">
    <name type="scientific">Soboliphyme baturini</name>
    <dbReference type="NCBI Taxonomy" id="241478"/>
    <lineage>
        <taxon>Eukaryota</taxon>
        <taxon>Metazoa</taxon>
        <taxon>Ecdysozoa</taxon>
        <taxon>Nematoda</taxon>
        <taxon>Enoplea</taxon>
        <taxon>Dorylaimia</taxon>
        <taxon>Dioctophymatida</taxon>
        <taxon>Dioctophymatoidea</taxon>
        <taxon>Soboliphymatidae</taxon>
        <taxon>Soboliphyme</taxon>
    </lineage>
</organism>
<dbReference type="Gene3D" id="1.20.58.530">
    <property type="match status" value="1"/>
</dbReference>
<reference evidence="8 9" key="2">
    <citation type="submission" date="2018-11" db="EMBL/GenBank/DDBJ databases">
        <authorList>
            <consortium name="Pathogen Informatics"/>
        </authorList>
    </citation>
    <scope>NUCLEOTIDE SEQUENCE [LARGE SCALE GENOMIC DNA]</scope>
</reference>
<protein>
    <submittedName>
        <fullName evidence="10">Myosin motor domain-containing protein</fullName>
    </submittedName>
</protein>
<keyword evidence="1 6" id="KW-0547">Nucleotide-binding</keyword>
<feature type="domain" description="Myosin motor" evidence="7">
    <location>
        <begin position="1"/>
        <end position="623"/>
    </location>
</feature>
<dbReference type="PROSITE" id="PS51456">
    <property type="entry name" value="MYOSIN_MOTOR"/>
    <property type="match status" value="1"/>
</dbReference>
<dbReference type="WBParaSite" id="SBAD_0000951901-mRNA-1">
    <property type="protein sequence ID" value="SBAD_0000951901-mRNA-1"/>
    <property type="gene ID" value="SBAD_0000951901"/>
</dbReference>
<accession>A0A183IZZ1</accession>
<name>A0A183IZZ1_9BILA</name>
<evidence type="ECO:0000256" key="2">
    <source>
        <dbReference type="ARBA" id="ARBA00022840"/>
    </source>
</evidence>
<dbReference type="GO" id="GO:0051015">
    <property type="term" value="F:actin filament binding"/>
    <property type="evidence" value="ECO:0007669"/>
    <property type="project" value="TreeGrafter"/>
</dbReference>
<evidence type="ECO:0000313" key="8">
    <source>
        <dbReference type="EMBL" id="VDP21802.1"/>
    </source>
</evidence>
<dbReference type="PANTHER" id="PTHR13140">
    <property type="entry name" value="MYOSIN"/>
    <property type="match status" value="1"/>
</dbReference>
<dbReference type="InterPro" id="IPR001609">
    <property type="entry name" value="Myosin_head_motor_dom-like"/>
</dbReference>
<dbReference type="InterPro" id="IPR036961">
    <property type="entry name" value="Kinesin_motor_dom_sf"/>
</dbReference>
<evidence type="ECO:0000313" key="10">
    <source>
        <dbReference type="WBParaSite" id="SBAD_0000951901-mRNA-1"/>
    </source>
</evidence>
<dbReference type="EMBL" id="UZAM01012426">
    <property type="protein sequence ID" value="VDP21802.1"/>
    <property type="molecule type" value="Genomic_DNA"/>
</dbReference>
<dbReference type="SMART" id="SM00242">
    <property type="entry name" value="MYSc"/>
    <property type="match status" value="1"/>
</dbReference>
<evidence type="ECO:0000256" key="6">
    <source>
        <dbReference type="PROSITE-ProRule" id="PRU00782"/>
    </source>
</evidence>
<dbReference type="PRINTS" id="PR00193">
    <property type="entry name" value="MYOSINHEAVY"/>
</dbReference>
<dbReference type="Gene3D" id="3.40.850.10">
    <property type="entry name" value="Kinesin motor domain"/>
    <property type="match status" value="1"/>
</dbReference>
<proteinExistence type="inferred from homology"/>
<dbReference type="GO" id="GO:0016020">
    <property type="term" value="C:membrane"/>
    <property type="evidence" value="ECO:0007669"/>
    <property type="project" value="TreeGrafter"/>
</dbReference>
<dbReference type="GO" id="GO:0007015">
    <property type="term" value="P:actin filament organization"/>
    <property type="evidence" value="ECO:0007669"/>
    <property type="project" value="TreeGrafter"/>
</dbReference>
<keyword evidence="4 6" id="KW-0505">Motor protein</keyword>
<dbReference type="Pfam" id="PF00063">
    <property type="entry name" value="Myosin_head"/>
    <property type="match status" value="1"/>
</dbReference>
<dbReference type="Proteomes" id="UP000270296">
    <property type="component" value="Unassembled WGS sequence"/>
</dbReference>
<evidence type="ECO:0000256" key="4">
    <source>
        <dbReference type="ARBA" id="ARBA00023175"/>
    </source>
</evidence>
<dbReference type="AlphaFoldDB" id="A0A183IZZ1"/>
<gene>
    <name evidence="8" type="ORF">SBAD_LOCUS9189</name>
</gene>
<dbReference type="SUPFAM" id="SSF52540">
    <property type="entry name" value="P-loop containing nucleoside triphosphate hydrolases"/>
    <property type="match status" value="1"/>
</dbReference>
<dbReference type="GO" id="GO:0000146">
    <property type="term" value="F:microfilament motor activity"/>
    <property type="evidence" value="ECO:0007669"/>
    <property type="project" value="TreeGrafter"/>
</dbReference>
<evidence type="ECO:0000256" key="1">
    <source>
        <dbReference type="ARBA" id="ARBA00022741"/>
    </source>
</evidence>
<reference evidence="10" key="1">
    <citation type="submission" date="2016-06" db="UniProtKB">
        <authorList>
            <consortium name="WormBaseParasite"/>
        </authorList>
    </citation>
    <scope>IDENTIFICATION</scope>
</reference>
<feature type="region of interest" description="Actin-binding" evidence="6">
    <location>
        <begin position="558"/>
        <end position="580"/>
    </location>
</feature>
<dbReference type="GO" id="GO:0016459">
    <property type="term" value="C:myosin complex"/>
    <property type="evidence" value="ECO:0007669"/>
    <property type="project" value="UniProtKB-KW"/>
</dbReference>
<keyword evidence="5 6" id="KW-0009">Actin-binding</keyword>
<evidence type="ECO:0000256" key="5">
    <source>
        <dbReference type="ARBA" id="ARBA00023203"/>
    </source>
</evidence>
<keyword evidence="3 6" id="KW-0518">Myosin</keyword>
<sequence>MNITLQLNADSLPHRSNKNQSVVITGESGSGKTVSAKHVMRYLAHACSGAVKSRRNRSDVEDKVLASNPILEAFGNAATIRNDNSSRFGKFVQIMFADEYFITGAFIETYLLERSRVVYQAQDERNYHIFYQLCAARNKEPMLEKLQLRKLQRCWWSVRFIAVPVVVPSADFYYLNQGRKSSNGVADDLMIFHETHEAFLQLGFEKDTMRQIYVVLAAILHLGNVAFTESSSTPDVADIRPDSVQNLEMFSTLLKIDNVKLNHWLCNRLLHAGGEKLTKGLTIEEAKAARDATSKHIYASLFVWIVQQINNCLTAGTNKTLQRNIGILDIYGFEIFDENSFEQLCVNYANEILQQQFNQHVFKLEQEEYVREGLEWSFISFVDNQPCLDLLEGRLGIFDLLDQECRVGRTHEVTPTAFLCKWQNFQLTTCNDENWLNIMINSKTCNRSEHFSFPLVRSQQKNFIVRHYASPVTYLVSGFTAKNLDTINLEHINLLKSSKLPLISQILLDDCAKVRPKSEVSKSRNLKHTVAFQVRLVFRYPASYIGIRLSSFQFRQSLRDLKKILDSTMPHYVRCIKPNDHKLSLTYQIRRASEQLNACGVLETIRISAAGYPSRFAKLSYTL</sequence>
<dbReference type="PANTHER" id="PTHR13140:SF706">
    <property type="entry name" value="DILUTE CLASS UNCONVENTIONAL MYOSIN, ISOFORM C"/>
    <property type="match status" value="1"/>
</dbReference>
<dbReference type="InterPro" id="IPR027417">
    <property type="entry name" value="P-loop_NTPase"/>
</dbReference>
<dbReference type="GO" id="GO:0005524">
    <property type="term" value="F:ATP binding"/>
    <property type="evidence" value="ECO:0007669"/>
    <property type="project" value="UniProtKB-UniRule"/>
</dbReference>
<evidence type="ECO:0000313" key="9">
    <source>
        <dbReference type="Proteomes" id="UP000270296"/>
    </source>
</evidence>
<comment type="similarity">
    <text evidence="6">Belongs to the TRAFAC class myosin-kinesin ATPase superfamily. Myosin family.</text>
</comment>
<keyword evidence="2 6" id="KW-0067">ATP-binding</keyword>
<dbReference type="OrthoDB" id="6108017at2759"/>
<dbReference type="GO" id="GO:0005737">
    <property type="term" value="C:cytoplasm"/>
    <property type="evidence" value="ECO:0007669"/>
    <property type="project" value="TreeGrafter"/>
</dbReference>
<evidence type="ECO:0000259" key="7">
    <source>
        <dbReference type="PROSITE" id="PS51456"/>
    </source>
</evidence>